<dbReference type="Proteomes" id="UP001596540">
    <property type="component" value="Unassembled WGS sequence"/>
</dbReference>
<comment type="caution">
    <text evidence="6">The sequence shown here is derived from an EMBL/GenBank/DDBJ whole genome shotgun (WGS) entry which is preliminary data.</text>
</comment>
<evidence type="ECO:0000256" key="4">
    <source>
        <dbReference type="ARBA" id="ARBA00023136"/>
    </source>
</evidence>
<sequence>MRLLRTQARRMLAAPLVLEGLETLRDPSARADALAPTVRRLAGRNAWLPDDPELLARVQGAAGVAGGALLATGRAPRVACALLAAQSVPTLVAHLREFRDGTPETRGALRRTAVRDLSLLGALVLAATEPRHRPSVPGDRGASTRLPRRTPARTALPGIRFRR</sequence>
<dbReference type="RefSeq" id="WP_379870161.1">
    <property type="nucleotide sequence ID" value="NZ_JBHTBH010000003.1"/>
</dbReference>
<reference evidence="7" key="1">
    <citation type="journal article" date="2019" name="Int. J. Syst. Evol. Microbiol.">
        <title>The Global Catalogue of Microorganisms (GCM) 10K type strain sequencing project: providing services to taxonomists for standard genome sequencing and annotation.</title>
        <authorList>
            <consortium name="The Broad Institute Genomics Platform"/>
            <consortium name="The Broad Institute Genome Sequencing Center for Infectious Disease"/>
            <person name="Wu L."/>
            <person name="Ma J."/>
        </authorList>
    </citation>
    <scope>NUCLEOTIDE SEQUENCE [LARGE SCALE GENOMIC DNA]</scope>
    <source>
        <strain evidence="7">CGMCC 4.7382</strain>
    </source>
</reference>
<dbReference type="EMBL" id="JBHTBH010000003">
    <property type="protein sequence ID" value="MFC7327720.1"/>
    <property type="molecule type" value="Genomic_DNA"/>
</dbReference>
<keyword evidence="3" id="KW-1133">Transmembrane helix</keyword>
<name>A0ABW2KF69_9ACTN</name>
<proteinExistence type="predicted"/>
<evidence type="ECO:0000313" key="7">
    <source>
        <dbReference type="Proteomes" id="UP001596540"/>
    </source>
</evidence>
<comment type="subcellular location">
    <subcellularLocation>
        <location evidence="1">Membrane</location>
        <topology evidence="1">Multi-pass membrane protein</topology>
    </subcellularLocation>
</comment>
<dbReference type="Pfam" id="PF07681">
    <property type="entry name" value="DoxX"/>
    <property type="match status" value="1"/>
</dbReference>
<evidence type="ECO:0000313" key="6">
    <source>
        <dbReference type="EMBL" id="MFC7327720.1"/>
    </source>
</evidence>
<keyword evidence="7" id="KW-1185">Reference proteome</keyword>
<evidence type="ECO:0000256" key="1">
    <source>
        <dbReference type="ARBA" id="ARBA00004141"/>
    </source>
</evidence>
<evidence type="ECO:0000256" key="3">
    <source>
        <dbReference type="ARBA" id="ARBA00022989"/>
    </source>
</evidence>
<protein>
    <submittedName>
        <fullName evidence="6">DoxX family membrane protein</fullName>
    </submittedName>
</protein>
<evidence type="ECO:0000256" key="2">
    <source>
        <dbReference type="ARBA" id="ARBA00022692"/>
    </source>
</evidence>
<evidence type="ECO:0000256" key="5">
    <source>
        <dbReference type="SAM" id="MobiDB-lite"/>
    </source>
</evidence>
<feature type="region of interest" description="Disordered" evidence="5">
    <location>
        <begin position="130"/>
        <end position="163"/>
    </location>
</feature>
<dbReference type="InterPro" id="IPR032808">
    <property type="entry name" value="DoxX"/>
</dbReference>
<gene>
    <name evidence="6" type="ORF">ACFQRF_08185</name>
</gene>
<keyword evidence="4" id="KW-0472">Membrane</keyword>
<accession>A0ABW2KF69</accession>
<keyword evidence="2" id="KW-0812">Transmembrane</keyword>
<organism evidence="6 7">
    <name type="scientific">Marinactinospora rubrisoli</name>
    <dbReference type="NCBI Taxonomy" id="2715399"/>
    <lineage>
        <taxon>Bacteria</taxon>
        <taxon>Bacillati</taxon>
        <taxon>Actinomycetota</taxon>
        <taxon>Actinomycetes</taxon>
        <taxon>Streptosporangiales</taxon>
        <taxon>Nocardiopsidaceae</taxon>
        <taxon>Marinactinospora</taxon>
    </lineage>
</organism>